<keyword evidence="10 13" id="KW-0472">Membrane</keyword>
<feature type="transmembrane region" description="Helical" evidence="13">
    <location>
        <begin position="60"/>
        <end position="78"/>
    </location>
</feature>
<dbReference type="EMBL" id="JAZGQK010000013">
    <property type="protein sequence ID" value="MEE6260300.1"/>
    <property type="molecule type" value="Genomic_DNA"/>
</dbReference>
<keyword evidence="15" id="KW-1185">Reference proteome</keyword>
<organism evidence="14 15">
    <name type="scientific">Plantactinospora sonchi</name>
    <dbReference type="NCBI Taxonomy" id="1544735"/>
    <lineage>
        <taxon>Bacteria</taxon>
        <taxon>Bacillati</taxon>
        <taxon>Actinomycetota</taxon>
        <taxon>Actinomycetes</taxon>
        <taxon>Micromonosporales</taxon>
        <taxon>Micromonosporaceae</taxon>
        <taxon>Plantactinospora</taxon>
    </lineage>
</organism>
<feature type="transmembrane region" description="Helical" evidence="13">
    <location>
        <begin position="132"/>
        <end position="153"/>
    </location>
</feature>
<dbReference type="PANTHER" id="PTHR31462:SF5">
    <property type="entry name" value="ENDOSOMAL_LYSOSOMAL PROTON CHANNEL TMEM175"/>
    <property type="match status" value="1"/>
</dbReference>
<feature type="transmembrane region" description="Helical" evidence="13">
    <location>
        <begin position="199"/>
        <end position="216"/>
    </location>
</feature>
<evidence type="ECO:0000313" key="14">
    <source>
        <dbReference type="EMBL" id="MEE6260300.1"/>
    </source>
</evidence>
<evidence type="ECO:0000256" key="13">
    <source>
        <dbReference type="SAM" id="Phobius"/>
    </source>
</evidence>
<evidence type="ECO:0000256" key="9">
    <source>
        <dbReference type="ARBA" id="ARBA00023065"/>
    </source>
</evidence>
<comment type="catalytic activity">
    <reaction evidence="12">
        <text>K(+)(in) = K(+)(out)</text>
        <dbReference type="Rhea" id="RHEA:29463"/>
        <dbReference type="ChEBI" id="CHEBI:29103"/>
    </reaction>
</comment>
<keyword evidence="3" id="KW-0813">Transport</keyword>
<evidence type="ECO:0000256" key="11">
    <source>
        <dbReference type="ARBA" id="ARBA00023303"/>
    </source>
</evidence>
<reference evidence="14 15" key="1">
    <citation type="submission" date="2024-01" db="EMBL/GenBank/DDBJ databases">
        <title>Genome insights into Plantactinospora sonchi sp. nov.</title>
        <authorList>
            <person name="Wang L."/>
        </authorList>
    </citation>
    <scope>NUCLEOTIDE SEQUENCE [LARGE SCALE GENOMIC DNA]</scope>
    <source>
        <strain evidence="14 15">NEAU-QY2</strain>
    </source>
</reference>
<evidence type="ECO:0000256" key="1">
    <source>
        <dbReference type="ARBA" id="ARBA00004141"/>
    </source>
</evidence>
<evidence type="ECO:0000256" key="8">
    <source>
        <dbReference type="ARBA" id="ARBA00022989"/>
    </source>
</evidence>
<evidence type="ECO:0000256" key="3">
    <source>
        <dbReference type="ARBA" id="ARBA00022448"/>
    </source>
</evidence>
<evidence type="ECO:0000313" key="15">
    <source>
        <dbReference type="Proteomes" id="UP001332243"/>
    </source>
</evidence>
<proteinExistence type="inferred from homology"/>
<keyword evidence="8 13" id="KW-1133">Transmembrane helix</keyword>
<comment type="subcellular location">
    <subcellularLocation>
        <location evidence="1">Membrane</location>
        <topology evidence="1">Multi-pass membrane protein</topology>
    </subcellularLocation>
</comment>
<sequence>MTEAEGDPGRPGTLGRVSETDRLKAFSDGVFAIVITLLVLDLRLPPHEPGGLLRGLLHEWPAYLAFTLSFGYIGVIWLNHHSLLRLVSGVTRALNWINLAVLFGAVVLPFSTMVLASAMTRESNDFDHRVAVVLYALSAGLMSLPWMLLFEYLRHHPELLASGVTVEYVRSQVLRPLTGLILYSLSGILGWFVNPTLGLVLIIAMVIYHAFTSEGLRRGRSGHPRR</sequence>
<dbReference type="Proteomes" id="UP001332243">
    <property type="component" value="Unassembled WGS sequence"/>
</dbReference>
<dbReference type="RefSeq" id="WP_331215415.1">
    <property type="nucleotide sequence ID" value="NZ_JAZGQK010000013.1"/>
</dbReference>
<keyword evidence="11" id="KW-0407">Ion channel</keyword>
<dbReference type="Pfam" id="PF06736">
    <property type="entry name" value="TMEM175"/>
    <property type="match status" value="1"/>
</dbReference>
<evidence type="ECO:0000256" key="6">
    <source>
        <dbReference type="ARBA" id="ARBA00022826"/>
    </source>
</evidence>
<accession>A0ABU7RV40</accession>
<dbReference type="PANTHER" id="PTHR31462">
    <property type="entry name" value="ENDOSOMAL/LYSOSOMAL POTASSIUM CHANNEL TMEM175"/>
    <property type="match status" value="1"/>
</dbReference>
<gene>
    <name evidence="14" type="ORF">V1633_17575</name>
</gene>
<keyword evidence="5 13" id="KW-0812">Transmembrane</keyword>
<keyword evidence="7" id="KW-0630">Potassium</keyword>
<evidence type="ECO:0000256" key="12">
    <source>
        <dbReference type="ARBA" id="ARBA00034430"/>
    </source>
</evidence>
<keyword evidence="9" id="KW-0406">Ion transport</keyword>
<evidence type="ECO:0000256" key="2">
    <source>
        <dbReference type="ARBA" id="ARBA00006920"/>
    </source>
</evidence>
<keyword evidence="6" id="KW-0631">Potassium channel</keyword>
<protein>
    <submittedName>
        <fullName evidence="14">TMEM175 family protein</fullName>
    </submittedName>
</protein>
<feature type="transmembrane region" description="Helical" evidence="13">
    <location>
        <begin position="99"/>
        <end position="120"/>
    </location>
</feature>
<name>A0ABU7RV40_9ACTN</name>
<keyword evidence="4" id="KW-0633">Potassium transport</keyword>
<evidence type="ECO:0000256" key="7">
    <source>
        <dbReference type="ARBA" id="ARBA00022958"/>
    </source>
</evidence>
<evidence type="ECO:0000256" key="5">
    <source>
        <dbReference type="ARBA" id="ARBA00022692"/>
    </source>
</evidence>
<evidence type="ECO:0000256" key="4">
    <source>
        <dbReference type="ARBA" id="ARBA00022538"/>
    </source>
</evidence>
<dbReference type="InterPro" id="IPR010617">
    <property type="entry name" value="TMEM175-like"/>
</dbReference>
<comment type="similarity">
    <text evidence="2">Belongs to the TMEM175 family.</text>
</comment>
<evidence type="ECO:0000256" key="10">
    <source>
        <dbReference type="ARBA" id="ARBA00023136"/>
    </source>
</evidence>
<comment type="caution">
    <text evidence="14">The sequence shown here is derived from an EMBL/GenBank/DDBJ whole genome shotgun (WGS) entry which is preliminary data.</text>
</comment>